<evidence type="ECO:0000313" key="3">
    <source>
        <dbReference type="Proteomes" id="UP000030011"/>
    </source>
</evidence>
<dbReference type="RefSeq" id="WP_035903475.1">
    <property type="nucleotide sequence ID" value="NZ_AVPK01000003.1"/>
</dbReference>
<dbReference type="EMBL" id="AVPK01000003">
    <property type="protein sequence ID" value="KGN38315.1"/>
    <property type="molecule type" value="Genomic_DNA"/>
</dbReference>
<evidence type="ECO:0008006" key="4">
    <source>
        <dbReference type="Google" id="ProtNLM"/>
    </source>
</evidence>
<reference evidence="2 3" key="1">
    <citation type="submission" date="2013-08" db="EMBL/GenBank/DDBJ databases">
        <title>The genome sequence of Knoellia subterranea.</title>
        <authorList>
            <person name="Zhu W."/>
            <person name="Wang G."/>
        </authorList>
    </citation>
    <scope>NUCLEOTIDE SEQUENCE [LARGE SCALE GENOMIC DNA]</scope>
    <source>
        <strain evidence="2 3">KCTC 19937</strain>
    </source>
</reference>
<dbReference type="AlphaFoldDB" id="A0A0A0JLI4"/>
<accession>A0A0A0JLI4</accession>
<dbReference type="Proteomes" id="UP000030011">
    <property type="component" value="Unassembled WGS sequence"/>
</dbReference>
<dbReference type="PANTHER" id="PTHR18964">
    <property type="entry name" value="ROK (REPRESSOR, ORF, KINASE) FAMILY"/>
    <property type="match status" value="1"/>
</dbReference>
<evidence type="ECO:0000313" key="2">
    <source>
        <dbReference type="EMBL" id="KGN38315.1"/>
    </source>
</evidence>
<dbReference type="InterPro" id="IPR000600">
    <property type="entry name" value="ROK"/>
</dbReference>
<comment type="similarity">
    <text evidence="1">Belongs to the ROK (NagC/XylR) family.</text>
</comment>
<evidence type="ECO:0000256" key="1">
    <source>
        <dbReference type="ARBA" id="ARBA00006479"/>
    </source>
</evidence>
<name>A0A0A0JLI4_9MICO</name>
<dbReference type="InterPro" id="IPR043129">
    <property type="entry name" value="ATPase_NBD"/>
</dbReference>
<dbReference type="SUPFAM" id="SSF53067">
    <property type="entry name" value="Actin-like ATPase domain"/>
    <property type="match status" value="1"/>
</dbReference>
<sequence length="122" mass="12539">MPCIDLHDSRELLALARAGNPETLAALRQAGREIGSVLASIVSMLNPSVIAIGGLLAQSPEGLLAGIREVVYGRSLPLATGELQIVTARTGGHAGVIGAATMVIQHVLSADEVERHLATLAS</sequence>
<dbReference type="STRING" id="1385521.N803_09590"/>
<dbReference type="PANTHER" id="PTHR18964:SF173">
    <property type="entry name" value="GLUCOKINASE"/>
    <property type="match status" value="1"/>
</dbReference>
<dbReference type="Pfam" id="PF00480">
    <property type="entry name" value="ROK"/>
    <property type="match status" value="1"/>
</dbReference>
<comment type="caution">
    <text evidence="2">The sequence shown here is derived from an EMBL/GenBank/DDBJ whole genome shotgun (WGS) entry which is preliminary data.</text>
</comment>
<organism evidence="2 3">
    <name type="scientific">Knoellia subterranea KCTC 19937</name>
    <dbReference type="NCBI Taxonomy" id="1385521"/>
    <lineage>
        <taxon>Bacteria</taxon>
        <taxon>Bacillati</taxon>
        <taxon>Actinomycetota</taxon>
        <taxon>Actinomycetes</taxon>
        <taxon>Micrococcales</taxon>
        <taxon>Intrasporangiaceae</taxon>
        <taxon>Knoellia</taxon>
    </lineage>
</organism>
<protein>
    <recommendedName>
        <fullName evidence="4">ROK family transcriptional regulator</fullName>
    </recommendedName>
</protein>
<gene>
    <name evidence="2" type="ORF">N803_09590</name>
</gene>
<keyword evidence="3" id="KW-1185">Reference proteome</keyword>
<dbReference type="Gene3D" id="3.30.420.40">
    <property type="match status" value="1"/>
</dbReference>
<proteinExistence type="inferred from homology"/>
<dbReference type="eggNOG" id="COG1940">
    <property type="taxonomic scope" value="Bacteria"/>
</dbReference>